<feature type="domain" description="D-isomer specific 2-hydroxyacid dehydrogenase catalytic" evidence="5">
    <location>
        <begin position="63"/>
        <end position="327"/>
    </location>
</feature>
<dbReference type="SUPFAM" id="SSF52283">
    <property type="entry name" value="Formate/glycerate dehydrogenase catalytic domain-like"/>
    <property type="match status" value="1"/>
</dbReference>
<dbReference type="GO" id="GO:0051287">
    <property type="term" value="F:NAD binding"/>
    <property type="evidence" value="ECO:0007669"/>
    <property type="project" value="InterPro"/>
</dbReference>
<accession>A0A3N4LS20</accession>
<evidence type="ECO:0000256" key="4">
    <source>
        <dbReference type="RuleBase" id="RU003719"/>
    </source>
</evidence>
<dbReference type="InterPro" id="IPR029752">
    <property type="entry name" value="D-isomer_DH_CS1"/>
</dbReference>
<dbReference type="AlphaFoldDB" id="A0A3N4LS20"/>
<reference evidence="7 8" key="1">
    <citation type="journal article" date="2018" name="Nat. Ecol. Evol.">
        <title>Pezizomycetes genomes reveal the molecular basis of ectomycorrhizal truffle lifestyle.</title>
        <authorList>
            <person name="Murat C."/>
            <person name="Payen T."/>
            <person name="Noel B."/>
            <person name="Kuo A."/>
            <person name="Morin E."/>
            <person name="Chen J."/>
            <person name="Kohler A."/>
            <person name="Krizsan K."/>
            <person name="Balestrini R."/>
            <person name="Da Silva C."/>
            <person name="Montanini B."/>
            <person name="Hainaut M."/>
            <person name="Levati E."/>
            <person name="Barry K.W."/>
            <person name="Belfiori B."/>
            <person name="Cichocki N."/>
            <person name="Clum A."/>
            <person name="Dockter R.B."/>
            <person name="Fauchery L."/>
            <person name="Guy J."/>
            <person name="Iotti M."/>
            <person name="Le Tacon F."/>
            <person name="Lindquist E.A."/>
            <person name="Lipzen A."/>
            <person name="Malagnac F."/>
            <person name="Mello A."/>
            <person name="Molinier V."/>
            <person name="Miyauchi S."/>
            <person name="Poulain J."/>
            <person name="Riccioni C."/>
            <person name="Rubini A."/>
            <person name="Sitrit Y."/>
            <person name="Splivallo R."/>
            <person name="Traeger S."/>
            <person name="Wang M."/>
            <person name="Zifcakova L."/>
            <person name="Wipf D."/>
            <person name="Zambonelli A."/>
            <person name="Paolocci F."/>
            <person name="Nowrousian M."/>
            <person name="Ottonello S."/>
            <person name="Baldrian P."/>
            <person name="Spatafora J.W."/>
            <person name="Henrissat B."/>
            <person name="Nagy L.G."/>
            <person name="Aury J.M."/>
            <person name="Wincker P."/>
            <person name="Grigoriev I.V."/>
            <person name="Bonfante P."/>
            <person name="Martin F.M."/>
        </authorList>
    </citation>
    <scope>NUCLEOTIDE SEQUENCE [LARGE SCALE GENOMIC DNA]</scope>
    <source>
        <strain evidence="7 8">ATCC MYA-4762</strain>
    </source>
</reference>
<keyword evidence="3" id="KW-0520">NAD</keyword>
<dbReference type="InterPro" id="IPR029753">
    <property type="entry name" value="D-isomer_DH_CS"/>
</dbReference>
<organism evidence="7 8">
    <name type="scientific">Terfezia boudieri ATCC MYA-4762</name>
    <dbReference type="NCBI Taxonomy" id="1051890"/>
    <lineage>
        <taxon>Eukaryota</taxon>
        <taxon>Fungi</taxon>
        <taxon>Dikarya</taxon>
        <taxon>Ascomycota</taxon>
        <taxon>Pezizomycotina</taxon>
        <taxon>Pezizomycetes</taxon>
        <taxon>Pezizales</taxon>
        <taxon>Pezizaceae</taxon>
        <taxon>Terfezia</taxon>
    </lineage>
</organism>
<comment type="similarity">
    <text evidence="1 4">Belongs to the D-isomer specific 2-hydroxyacid dehydrogenase family.</text>
</comment>
<dbReference type="SUPFAM" id="SSF51735">
    <property type="entry name" value="NAD(P)-binding Rossmann-fold domains"/>
    <property type="match status" value="1"/>
</dbReference>
<sequence>MVAKPKVLMLGKLDHAHEQWKAVEEIAEVLRPKSTNREGFIEECKAGAFDGAVAVLRTFASISITGRIDEELLSYWPSSIKFLCHNGAGYDQIDIAPCTAKGICVSNVPTAVNDATADVNMFLIIGALRNFNVGMVALRRNEWRGNNTALGHDPEGKVLGILGMGGIGKNLKRKAEAFSMKVQYHNRKRLPVDKEDGAKYVSFDELLATSDVLSLNLPLNTHTHHIISTNEFAKMKDGVIIVNTARGAVIDELALVEALNSGKVGSVGLDVYEHEPNYIHPGLVNNPTVMLVPHMGTWTVETQTAMEVWCIDNLKQAVLTGTLKSPVPEQASM</sequence>
<keyword evidence="8" id="KW-1185">Reference proteome</keyword>
<dbReference type="Proteomes" id="UP000267821">
    <property type="component" value="Unassembled WGS sequence"/>
</dbReference>
<dbReference type="PANTHER" id="PTHR10996:SF269">
    <property type="entry name" value="HYPOTHETICAL D-ISOMER SPECIFIC 2-HYDROXYACID DEHYDROGENASE (EUROFUNG)"/>
    <property type="match status" value="1"/>
</dbReference>
<dbReference type="PROSITE" id="PS00670">
    <property type="entry name" value="D_2_HYDROXYACID_DH_2"/>
    <property type="match status" value="1"/>
</dbReference>
<evidence type="ECO:0000256" key="3">
    <source>
        <dbReference type="ARBA" id="ARBA00023027"/>
    </source>
</evidence>
<evidence type="ECO:0000256" key="1">
    <source>
        <dbReference type="ARBA" id="ARBA00005854"/>
    </source>
</evidence>
<dbReference type="OrthoDB" id="9991913at2759"/>
<dbReference type="EMBL" id="ML121543">
    <property type="protein sequence ID" value="RPB24032.1"/>
    <property type="molecule type" value="Genomic_DNA"/>
</dbReference>
<dbReference type="InterPro" id="IPR050223">
    <property type="entry name" value="D-isomer_2-hydroxyacid_DH"/>
</dbReference>
<dbReference type="InterPro" id="IPR006139">
    <property type="entry name" value="D-isomer_2_OHA_DH_cat_dom"/>
</dbReference>
<dbReference type="CDD" id="cd12168">
    <property type="entry name" value="Mand_dh_like"/>
    <property type="match status" value="1"/>
</dbReference>
<dbReference type="Pfam" id="PF00389">
    <property type="entry name" value="2-Hacid_dh"/>
    <property type="match status" value="1"/>
</dbReference>
<evidence type="ECO:0000259" key="6">
    <source>
        <dbReference type="Pfam" id="PF02826"/>
    </source>
</evidence>
<dbReference type="Pfam" id="PF02826">
    <property type="entry name" value="2-Hacid_dh_C"/>
    <property type="match status" value="1"/>
</dbReference>
<dbReference type="PANTHER" id="PTHR10996">
    <property type="entry name" value="2-HYDROXYACID DEHYDROGENASE-RELATED"/>
    <property type="match status" value="1"/>
</dbReference>
<dbReference type="PROSITE" id="PS00065">
    <property type="entry name" value="D_2_HYDROXYACID_DH_1"/>
    <property type="match status" value="1"/>
</dbReference>
<evidence type="ECO:0000313" key="7">
    <source>
        <dbReference type="EMBL" id="RPB24032.1"/>
    </source>
</evidence>
<evidence type="ECO:0000313" key="8">
    <source>
        <dbReference type="Proteomes" id="UP000267821"/>
    </source>
</evidence>
<name>A0A3N4LS20_9PEZI</name>
<dbReference type="InterPro" id="IPR036291">
    <property type="entry name" value="NAD(P)-bd_dom_sf"/>
</dbReference>
<dbReference type="PROSITE" id="PS00671">
    <property type="entry name" value="D_2_HYDROXYACID_DH_3"/>
    <property type="match status" value="1"/>
</dbReference>
<evidence type="ECO:0008006" key="9">
    <source>
        <dbReference type="Google" id="ProtNLM"/>
    </source>
</evidence>
<gene>
    <name evidence="7" type="ORF">L211DRAFT_837924</name>
</gene>
<evidence type="ECO:0000256" key="2">
    <source>
        <dbReference type="ARBA" id="ARBA00023002"/>
    </source>
</evidence>
<dbReference type="STRING" id="1051890.A0A3N4LS20"/>
<keyword evidence="2 4" id="KW-0560">Oxidoreductase</keyword>
<dbReference type="Gene3D" id="3.40.50.720">
    <property type="entry name" value="NAD(P)-binding Rossmann-like Domain"/>
    <property type="match status" value="2"/>
</dbReference>
<dbReference type="InterPro" id="IPR006140">
    <property type="entry name" value="D-isomer_DH_NAD-bd"/>
</dbReference>
<dbReference type="GO" id="GO:0005829">
    <property type="term" value="C:cytosol"/>
    <property type="evidence" value="ECO:0007669"/>
    <property type="project" value="TreeGrafter"/>
</dbReference>
<dbReference type="FunCoup" id="A0A3N4LS20">
    <property type="interactions" value="452"/>
</dbReference>
<dbReference type="GO" id="GO:0030267">
    <property type="term" value="F:glyoxylate reductase (NADPH) activity"/>
    <property type="evidence" value="ECO:0007669"/>
    <property type="project" value="TreeGrafter"/>
</dbReference>
<evidence type="ECO:0000259" key="5">
    <source>
        <dbReference type="Pfam" id="PF00389"/>
    </source>
</evidence>
<dbReference type="InParanoid" id="A0A3N4LS20"/>
<feature type="domain" description="D-isomer specific 2-hydroxyacid dehydrogenase NAD-binding" evidence="6">
    <location>
        <begin position="122"/>
        <end position="296"/>
    </location>
</feature>
<dbReference type="GO" id="GO:0016618">
    <property type="term" value="F:hydroxypyruvate reductase [NAD(P)H] activity"/>
    <property type="evidence" value="ECO:0007669"/>
    <property type="project" value="TreeGrafter"/>
</dbReference>
<proteinExistence type="inferred from homology"/>
<protein>
    <recommendedName>
        <fullName evidence="9">Glyoxylate reductase</fullName>
    </recommendedName>
</protein>
<dbReference type="FunFam" id="3.40.50.720:FF:000282">
    <property type="entry name" value="Glyoxylate reductase protein"/>
    <property type="match status" value="1"/>
</dbReference>